<keyword evidence="3" id="KW-1185">Reference proteome</keyword>
<feature type="compositionally biased region" description="Polar residues" evidence="1">
    <location>
        <begin position="147"/>
        <end position="156"/>
    </location>
</feature>
<dbReference type="OrthoDB" id="8192147at2759"/>
<evidence type="ECO:0000256" key="1">
    <source>
        <dbReference type="SAM" id="MobiDB-lite"/>
    </source>
</evidence>
<feature type="non-terminal residue" evidence="2">
    <location>
        <position position="1"/>
    </location>
</feature>
<accession>A0A653BX08</accession>
<feature type="region of interest" description="Disordered" evidence="1">
    <location>
        <begin position="69"/>
        <end position="91"/>
    </location>
</feature>
<dbReference type="Proteomes" id="UP000410492">
    <property type="component" value="Unassembled WGS sequence"/>
</dbReference>
<sequence>VVIDSTIFNIRVISEHAVFLRSTAPWLLKSHYIARGLLAESPPYRLQWLHTNHLKNESGDCEQNMTYTRRRRNSKSLPASPLTSPHGSPKLNRKVTNRYFTAAFTDSVGSTGGSWILSNLLARRGVSASVGHIGEETSEEMERSSSLASVDESSGMKTPVFKARPSELREMNFWSPTSM</sequence>
<proteinExistence type="predicted"/>
<organism evidence="2 3">
    <name type="scientific">Callosobruchus maculatus</name>
    <name type="common">Southern cowpea weevil</name>
    <name type="synonym">Pulse bruchid</name>
    <dbReference type="NCBI Taxonomy" id="64391"/>
    <lineage>
        <taxon>Eukaryota</taxon>
        <taxon>Metazoa</taxon>
        <taxon>Ecdysozoa</taxon>
        <taxon>Arthropoda</taxon>
        <taxon>Hexapoda</taxon>
        <taxon>Insecta</taxon>
        <taxon>Pterygota</taxon>
        <taxon>Neoptera</taxon>
        <taxon>Endopterygota</taxon>
        <taxon>Coleoptera</taxon>
        <taxon>Polyphaga</taxon>
        <taxon>Cucujiformia</taxon>
        <taxon>Chrysomeloidea</taxon>
        <taxon>Chrysomelidae</taxon>
        <taxon>Bruchinae</taxon>
        <taxon>Bruchini</taxon>
        <taxon>Callosobruchus</taxon>
    </lineage>
</organism>
<name>A0A653BX08_CALMS</name>
<protein>
    <submittedName>
        <fullName evidence="2">Uncharacterized protein</fullName>
    </submittedName>
</protein>
<dbReference type="AlphaFoldDB" id="A0A653BX08"/>
<feature type="compositionally biased region" description="Polar residues" evidence="1">
    <location>
        <begin position="75"/>
        <end position="86"/>
    </location>
</feature>
<evidence type="ECO:0000313" key="2">
    <source>
        <dbReference type="EMBL" id="VEN40168.1"/>
    </source>
</evidence>
<dbReference type="EMBL" id="CAACVG010006392">
    <property type="protein sequence ID" value="VEN40168.1"/>
    <property type="molecule type" value="Genomic_DNA"/>
</dbReference>
<feature type="region of interest" description="Disordered" evidence="1">
    <location>
        <begin position="134"/>
        <end position="159"/>
    </location>
</feature>
<gene>
    <name evidence="2" type="ORF">CALMAC_LOCUS4430</name>
</gene>
<evidence type="ECO:0000313" key="3">
    <source>
        <dbReference type="Proteomes" id="UP000410492"/>
    </source>
</evidence>
<reference evidence="2 3" key="1">
    <citation type="submission" date="2019-01" db="EMBL/GenBank/DDBJ databases">
        <authorList>
            <person name="Sayadi A."/>
        </authorList>
    </citation>
    <scope>NUCLEOTIDE SEQUENCE [LARGE SCALE GENOMIC DNA]</scope>
</reference>